<gene>
    <name evidence="2" type="ORF">ERUC_LOCUS40527</name>
</gene>
<feature type="region of interest" description="Disordered" evidence="1">
    <location>
        <begin position="49"/>
        <end position="102"/>
    </location>
</feature>
<proteinExistence type="predicted"/>
<dbReference type="AlphaFoldDB" id="A0ABC8LWM4"/>
<organism evidence="2 3">
    <name type="scientific">Eruca vesicaria subsp. sativa</name>
    <name type="common">Garden rocket</name>
    <name type="synonym">Eruca sativa</name>
    <dbReference type="NCBI Taxonomy" id="29727"/>
    <lineage>
        <taxon>Eukaryota</taxon>
        <taxon>Viridiplantae</taxon>
        <taxon>Streptophyta</taxon>
        <taxon>Embryophyta</taxon>
        <taxon>Tracheophyta</taxon>
        <taxon>Spermatophyta</taxon>
        <taxon>Magnoliopsida</taxon>
        <taxon>eudicotyledons</taxon>
        <taxon>Gunneridae</taxon>
        <taxon>Pentapetalae</taxon>
        <taxon>rosids</taxon>
        <taxon>malvids</taxon>
        <taxon>Brassicales</taxon>
        <taxon>Brassicaceae</taxon>
        <taxon>Brassiceae</taxon>
        <taxon>Eruca</taxon>
    </lineage>
</organism>
<protein>
    <submittedName>
        <fullName evidence="2">Uncharacterized protein</fullName>
    </submittedName>
</protein>
<reference evidence="2 3" key="1">
    <citation type="submission" date="2022-03" db="EMBL/GenBank/DDBJ databases">
        <authorList>
            <person name="Macdonald S."/>
            <person name="Ahmed S."/>
            <person name="Newling K."/>
        </authorList>
    </citation>
    <scope>NUCLEOTIDE SEQUENCE [LARGE SCALE GENOMIC DNA]</scope>
</reference>
<sequence>MWLSPTILNLHRITWDDHASLVEKTVAYEVTICQATCVSCICSKSHKLSATDQATGSGGRPITETTVAEKHTVRSSAKEPHVSATEREIKNEPKAEMLKIAK</sequence>
<dbReference type="EMBL" id="CAKOAT010777376">
    <property type="protein sequence ID" value="CAH8388044.1"/>
    <property type="molecule type" value="Genomic_DNA"/>
</dbReference>
<evidence type="ECO:0000313" key="2">
    <source>
        <dbReference type="EMBL" id="CAH8388044.1"/>
    </source>
</evidence>
<dbReference type="Proteomes" id="UP001642260">
    <property type="component" value="Unassembled WGS sequence"/>
</dbReference>
<accession>A0ABC8LWM4</accession>
<evidence type="ECO:0000313" key="3">
    <source>
        <dbReference type="Proteomes" id="UP001642260"/>
    </source>
</evidence>
<evidence type="ECO:0000256" key="1">
    <source>
        <dbReference type="SAM" id="MobiDB-lite"/>
    </source>
</evidence>
<comment type="caution">
    <text evidence="2">The sequence shown here is derived from an EMBL/GenBank/DDBJ whole genome shotgun (WGS) entry which is preliminary data.</text>
</comment>
<feature type="compositionally biased region" description="Basic and acidic residues" evidence="1">
    <location>
        <begin position="67"/>
        <end position="102"/>
    </location>
</feature>
<keyword evidence="3" id="KW-1185">Reference proteome</keyword>
<name>A0ABC8LWM4_ERUVS</name>